<proteinExistence type="predicted"/>
<comment type="subcellular location">
    <subcellularLocation>
        <location evidence="1">Cytoplasm</location>
    </subcellularLocation>
</comment>
<dbReference type="PANTHER" id="PTHR22957:SF645">
    <property type="entry name" value="LD27216P"/>
    <property type="match status" value="1"/>
</dbReference>
<keyword evidence="3" id="KW-0963">Cytoplasm</keyword>
<dbReference type="InterPro" id="IPR035969">
    <property type="entry name" value="Rab-GAP_TBC_sf"/>
</dbReference>
<dbReference type="InterPro" id="IPR000195">
    <property type="entry name" value="Rab-GAP-TBC_dom"/>
</dbReference>
<dbReference type="GO" id="GO:0005737">
    <property type="term" value="C:cytoplasm"/>
    <property type="evidence" value="ECO:0007669"/>
    <property type="project" value="UniProtKB-SubCell"/>
</dbReference>
<comment type="subunit">
    <text evidence="7">Interacts with non-phosphorylated form of RAB8A; phosphorylation of RAB8A at 'Thr-72' disrupts this interaction. Interacts with ARMC12.</text>
</comment>
<keyword evidence="5" id="KW-0007">Acetylation</keyword>
<dbReference type="PROSITE" id="PS50086">
    <property type="entry name" value="TBC_RABGAP"/>
    <property type="match status" value="1"/>
</dbReference>
<gene>
    <name evidence="11" type="ORF">MELIAE_LOCUS9946</name>
</gene>
<dbReference type="EMBL" id="OV121138">
    <property type="protein sequence ID" value="CAH0560137.1"/>
    <property type="molecule type" value="Genomic_DNA"/>
</dbReference>
<dbReference type="FunFam" id="1.10.8.270:FF:000005">
    <property type="entry name" value="TBC1 domain family member 15"/>
    <property type="match status" value="1"/>
</dbReference>
<comment type="function">
    <text evidence="6">Acts as a GTPase activating protein for RAB7A. Does not act on RAB4, RAB5 or RAB6.</text>
</comment>
<evidence type="ECO:0000256" key="9">
    <source>
        <dbReference type="ARBA" id="ARBA00082539"/>
    </source>
</evidence>
<accession>A0A9P0FLY6</accession>
<keyword evidence="12" id="KW-1185">Reference proteome</keyword>
<evidence type="ECO:0000256" key="4">
    <source>
        <dbReference type="ARBA" id="ARBA00022553"/>
    </source>
</evidence>
<evidence type="ECO:0000256" key="1">
    <source>
        <dbReference type="ARBA" id="ARBA00004496"/>
    </source>
</evidence>
<organism evidence="11 12">
    <name type="scientific">Brassicogethes aeneus</name>
    <name type="common">Rape pollen beetle</name>
    <name type="synonym">Meligethes aeneus</name>
    <dbReference type="NCBI Taxonomy" id="1431903"/>
    <lineage>
        <taxon>Eukaryota</taxon>
        <taxon>Metazoa</taxon>
        <taxon>Ecdysozoa</taxon>
        <taxon>Arthropoda</taxon>
        <taxon>Hexapoda</taxon>
        <taxon>Insecta</taxon>
        <taxon>Pterygota</taxon>
        <taxon>Neoptera</taxon>
        <taxon>Endopterygota</taxon>
        <taxon>Coleoptera</taxon>
        <taxon>Polyphaga</taxon>
        <taxon>Cucujiformia</taxon>
        <taxon>Nitidulidae</taxon>
        <taxon>Meligethinae</taxon>
        <taxon>Brassicogethes</taxon>
    </lineage>
</organism>
<evidence type="ECO:0000256" key="3">
    <source>
        <dbReference type="ARBA" id="ARBA00022490"/>
    </source>
</evidence>
<dbReference type="Gene3D" id="1.10.8.270">
    <property type="entry name" value="putative rabgap domain of human tbc1 domain family member 14 like domains"/>
    <property type="match status" value="1"/>
</dbReference>
<keyword evidence="2" id="KW-0343">GTPase activation</keyword>
<dbReference type="Proteomes" id="UP001154078">
    <property type="component" value="Chromosome 7"/>
</dbReference>
<dbReference type="PANTHER" id="PTHR22957">
    <property type="entry name" value="TBC1 DOMAIN FAMILY MEMBER GTPASE-ACTIVATING PROTEIN"/>
    <property type="match status" value="1"/>
</dbReference>
<evidence type="ECO:0000256" key="2">
    <source>
        <dbReference type="ARBA" id="ARBA00022468"/>
    </source>
</evidence>
<sequence>MGDIEEVFDLFTQDGVILKQAQASYMQFLNSLGTVYINEAKTDPRERFLEWKPNDITVDSDMQDQEWAVVNTIQKRTRTISGSLPSDYSNRLRSLRVPFRDIKSFKSSHKNRELTVYNGQGDTICIFLFQTNCDHMAGHLKKFMKVVPSKRDRNLYYVQDNTLEIQQLTKSFAELNLPTDDSGIWRLVRNFQTQPVETTFEAFSKVTTLMYKTMDKKEISDHDREALNKSITEYGSNNTTDFAGNSNDYEVVATVPELPVRPEFPRLKPLSQELWRDHMDFEGKIEDVESVKNLIFRGGICPSIRKEVWKYLLEYYPWTSTYKERQNLAENLKDEYYKMKLQWKTITKTQEDNFSDYRDRKSLIEKDVNRTDRTVEFFAGDNNKNLNTLFEILMTFVMYNFDLGYVQGMSDLLSPILQLVEDEVESFWCFVGFMKIMSSNFDIDQAGMKEQFKKLQELLAFFSPNLSNYLNEHDSANMFFCFRWLLVWFKRELSQDDVMRFWEVLWTGLPCQNFHLLIAVTILDNEKEALMANGNGFTEILKHINDLSGKLDIDTIFNKAEGVYHQLKNAEHLTDNVRAILGLPLAPSSSNSASSSIAREMSLASDACASNGSAPRCSVENVRISPDENSYERSISGSYL</sequence>
<dbReference type="Gene3D" id="1.10.472.80">
    <property type="entry name" value="Ypt/Rab-GAP domain of gyp1p, domain 3"/>
    <property type="match status" value="1"/>
</dbReference>
<evidence type="ECO:0000256" key="8">
    <source>
        <dbReference type="ARBA" id="ARBA00067480"/>
    </source>
</evidence>
<dbReference type="Pfam" id="PF00566">
    <property type="entry name" value="RabGAP-TBC"/>
    <property type="match status" value="1"/>
</dbReference>
<dbReference type="SMART" id="SM00164">
    <property type="entry name" value="TBC"/>
    <property type="match status" value="1"/>
</dbReference>
<keyword evidence="4" id="KW-0597">Phosphoprotein</keyword>
<evidence type="ECO:0000256" key="6">
    <source>
        <dbReference type="ARBA" id="ARBA00055283"/>
    </source>
</evidence>
<name>A0A9P0FLY6_BRAAE</name>
<reference evidence="11" key="1">
    <citation type="submission" date="2021-12" db="EMBL/GenBank/DDBJ databases">
        <authorList>
            <person name="King R."/>
        </authorList>
    </citation>
    <scope>NUCLEOTIDE SEQUENCE</scope>
</reference>
<dbReference type="SUPFAM" id="SSF47923">
    <property type="entry name" value="Ypt/Rab-GAP domain of gyp1p"/>
    <property type="match status" value="2"/>
</dbReference>
<dbReference type="GO" id="GO:0005096">
    <property type="term" value="F:GTPase activator activity"/>
    <property type="evidence" value="ECO:0007669"/>
    <property type="project" value="UniProtKB-KW"/>
</dbReference>
<evidence type="ECO:0000256" key="7">
    <source>
        <dbReference type="ARBA" id="ARBA00065268"/>
    </source>
</evidence>
<evidence type="ECO:0000256" key="5">
    <source>
        <dbReference type="ARBA" id="ARBA00022990"/>
    </source>
</evidence>
<protein>
    <recommendedName>
        <fullName evidence="8">TBC1 domain family member 15</fullName>
    </recommendedName>
    <alternativeName>
        <fullName evidence="9">GTPase-activating protein RAB7</fullName>
    </alternativeName>
</protein>
<evidence type="ECO:0000259" key="10">
    <source>
        <dbReference type="PROSITE" id="PS50086"/>
    </source>
</evidence>
<evidence type="ECO:0000313" key="11">
    <source>
        <dbReference type="EMBL" id="CAH0560137.1"/>
    </source>
</evidence>
<dbReference type="FunFam" id="1.10.472.80:FF:000005">
    <property type="entry name" value="TBC1 domain family member 15"/>
    <property type="match status" value="1"/>
</dbReference>
<dbReference type="AlphaFoldDB" id="A0A9P0FLY6"/>
<feature type="domain" description="Rab-GAP TBC" evidence="10">
    <location>
        <begin position="299"/>
        <end position="509"/>
    </location>
</feature>
<evidence type="ECO:0000313" key="12">
    <source>
        <dbReference type="Proteomes" id="UP001154078"/>
    </source>
</evidence>
<dbReference type="OrthoDB" id="10264062at2759"/>